<evidence type="ECO:0000256" key="1">
    <source>
        <dbReference type="SAM" id="MobiDB-lite"/>
    </source>
</evidence>
<dbReference type="EMBL" id="BAAAVV010000002">
    <property type="protein sequence ID" value="GAA3159806.1"/>
    <property type="molecule type" value="Genomic_DNA"/>
</dbReference>
<dbReference type="Proteomes" id="UP001499924">
    <property type="component" value="Unassembled WGS sequence"/>
</dbReference>
<dbReference type="InterPro" id="IPR003615">
    <property type="entry name" value="HNH_nuc"/>
</dbReference>
<gene>
    <name evidence="3" type="ORF">GCM10010531_09060</name>
</gene>
<feature type="region of interest" description="Disordered" evidence="1">
    <location>
        <begin position="1"/>
        <end position="35"/>
    </location>
</feature>
<dbReference type="Pfam" id="PF01844">
    <property type="entry name" value="HNH"/>
    <property type="match status" value="1"/>
</dbReference>
<keyword evidence="4" id="KW-1185">Reference proteome</keyword>
<dbReference type="SMART" id="SM00507">
    <property type="entry name" value="HNHc"/>
    <property type="match status" value="1"/>
</dbReference>
<protein>
    <recommendedName>
        <fullName evidence="2">HNH nuclease domain-containing protein</fullName>
    </recommendedName>
</protein>
<accession>A0ABP6NWB1</accession>
<dbReference type="CDD" id="cd00085">
    <property type="entry name" value="HNHc"/>
    <property type="match status" value="1"/>
</dbReference>
<evidence type="ECO:0000259" key="2">
    <source>
        <dbReference type="SMART" id="SM00507"/>
    </source>
</evidence>
<comment type="caution">
    <text evidence="3">The sequence shown here is derived from an EMBL/GenBank/DDBJ whole genome shotgun (WGS) entry which is preliminary data.</text>
</comment>
<evidence type="ECO:0000313" key="3">
    <source>
        <dbReference type="EMBL" id="GAA3159806.1"/>
    </source>
</evidence>
<dbReference type="Gene3D" id="1.10.30.50">
    <property type="match status" value="1"/>
</dbReference>
<organism evidence="3 4">
    <name type="scientific">Blastococcus jejuensis</name>
    <dbReference type="NCBI Taxonomy" id="351224"/>
    <lineage>
        <taxon>Bacteria</taxon>
        <taxon>Bacillati</taxon>
        <taxon>Actinomycetota</taxon>
        <taxon>Actinomycetes</taxon>
        <taxon>Geodermatophilales</taxon>
        <taxon>Geodermatophilaceae</taxon>
        <taxon>Blastococcus</taxon>
    </lineage>
</organism>
<proteinExistence type="predicted"/>
<name>A0ABP6NWB1_9ACTN</name>
<feature type="compositionally biased region" description="Basic residues" evidence="1">
    <location>
        <begin position="1"/>
        <end position="13"/>
    </location>
</feature>
<feature type="domain" description="HNH nuclease" evidence="2">
    <location>
        <begin position="124"/>
        <end position="177"/>
    </location>
</feature>
<sequence length="293" mass="33697">MAKSSDRRRRARSKSCAGDQAQPASRPLPHPSDPILQTLVRDTTTRLIYGFLFKRRQNPPTMVEIRAFLARKLGEAPAQTDRRVRDLRDAFEVPSEYLDGGYRYVLRGWRAGGPLEDRSGISGRLRAEVLSPQRCAQCGRTPLDHGVVLVVDHMIPREWGGSNERENLQPLCEECNHGKRDLYSSYDAAASQIRQAITYDEPHRRIGELLKAFRGDWVPGGMLGVVASAIQYQEDWQKRTRELRTLGWVIETQKRRDVAGRIHTYYRASHWEPWPRGDIRAEIRRRERSARSA</sequence>
<reference evidence="4" key="1">
    <citation type="journal article" date="2019" name="Int. J. Syst. Evol. Microbiol.">
        <title>The Global Catalogue of Microorganisms (GCM) 10K type strain sequencing project: providing services to taxonomists for standard genome sequencing and annotation.</title>
        <authorList>
            <consortium name="The Broad Institute Genomics Platform"/>
            <consortium name="The Broad Institute Genome Sequencing Center for Infectious Disease"/>
            <person name="Wu L."/>
            <person name="Ma J."/>
        </authorList>
    </citation>
    <scope>NUCLEOTIDE SEQUENCE [LARGE SCALE GENOMIC DNA]</scope>
    <source>
        <strain evidence="4">JCM 15614</strain>
    </source>
</reference>
<evidence type="ECO:0000313" key="4">
    <source>
        <dbReference type="Proteomes" id="UP001499924"/>
    </source>
</evidence>
<dbReference type="InterPro" id="IPR002711">
    <property type="entry name" value="HNH"/>
</dbReference>